<evidence type="ECO:0000313" key="3">
    <source>
        <dbReference type="Proteomes" id="UP001528411"/>
    </source>
</evidence>
<dbReference type="InterPro" id="IPR000866">
    <property type="entry name" value="AhpC/TSA"/>
</dbReference>
<proteinExistence type="predicted"/>
<dbReference type="EMBL" id="JAQOMS010000002">
    <property type="protein sequence ID" value="MDC2890307.1"/>
    <property type="molecule type" value="Genomic_DNA"/>
</dbReference>
<name>A0ABT5FFJ0_9GAMM</name>
<dbReference type="SUPFAM" id="SSF52833">
    <property type="entry name" value="Thioredoxin-like"/>
    <property type="match status" value="1"/>
</dbReference>
<dbReference type="InterPro" id="IPR036249">
    <property type="entry name" value="Thioredoxin-like_sf"/>
</dbReference>
<evidence type="ECO:0000313" key="2">
    <source>
        <dbReference type="EMBL" id="MDC2890307.1"/>
    </source>
</evidence>
<dbReference type="Pfam" id="PF00578">
    <property type="entry name" value="AhpC-TSA"/>
    <property type="match status" value="1"/>
</dbReference>
<evidence type="ECO:0000259" key="1">
    <source>
        <dbReference type="Pfam" id="PF00578"/>
    </source>
</evidence>
<gene>
    <name evidence="2" type="ORF">PN838_18040</name>
</gene>
<dbReference type="Proteomes" id="UP001528411">
    <property type="component" value="Unassembled WGS sequence"/>
</dbReference>
<dbReference type="RefSeq" id="WP_272181530.1">
    <property type="nucleotide sequence ID" value="NZ_JAQOMS010000002.1"/>
</dbReference>
<sequence length="97" mass="11035">MVFYRGDWCPYCIDQFSTIQPVLPQLKQYNVKLVAVSPDQQSAAQNTQRKFGQDYTFLMDTDLQVTKQYGINSEEGLPHPAVFLMKQAPTLSESEVA</sequence>
<feature type="domain" description="Alkyl hydroperoxide reductase subunit C/ Thiol specific antioxidant" evidence="1">
    <location>
        <begin position="2"/>
        <end position="88"/>
    </location>
</feature>
<reference evidence="2 3" key="1">
    <citation type="submission" date="2023-01" db="EMBL/GenBank/DDBJ databases">
        <title>Psychrosphaera sp. nov., isolated from marine algae.</title>
        <authorList>
            <person name="Bayburt H."/>
            <person name="Choi B.J."/>
            <person name="Kim J.M."/>
            <person name="Choi D.G."/>
            <person name="Jeon C.O."/>
        </authorList>
    </citation>
    <scope>NUCLEOTIDE SEQUENCE [LARGE SCALE GENOMIC DNA]</scope>
    <source>
        <strain evidence="2 3">G1-22</strain>
    </source>
</reference>
<dbReference type="Gene3D" id="3.40.30.10">
    <property type="entry name" value="Glutaredoxin"/>
    <property type="match status" value="1"/>
</dbReference>
<organism evidence="2 3">
    <name type="scientific">Psychrosphaera algicola</name>
    <dbReference type="NCBI Taxonomy" id="3023714"/>
    <lineage>
        <taxon>Bacteria</taxon>
        <taxon>Pseudomonadati</taxon>
        <taxon>Pseudomonadota</taxon>
        <taxon>Gammaproteobacteria</taxon>
        <taxon>Alteromonadales</taxon>
        <taxon>Pseudoalteromonadaceae</taxon>
        <taxon>Psychrosphaera</taxon>
    </lineage>
</organism>
<keyword evidence="3" id="KW-1185">Reference proteome</keyword>
<accession>A0ABT5FFJ0</accession>
<comment type="caution">
    <text evidence="2">The sequence shown here is derived from an EMBL/GenBank/DDBJ whole genome shotgun (WGS) entry which is preliminary data.</text>
</comment>
<protein>
    <submittedName>
        <fullName evidence="2">Redoxin domain-containing protein</fullName>
    </submittedName>
</protein>